<dbReference type="AlphaFoldDB" id="X1P6W2"/>
<protein>
    <recommendedName>
        <fullName evidence="2">DUF4340 domain-containing protein</fullName>
    </recommendedName>
</protein>
<organism evidence="3">
    <name type="scientific">marine sediment metagenome</name>
    <dbReference type="NCBI Taxonomy" id="412755"/>
    <lineage>
        <taxon>unclassified sequences</taxon>
        <taxon>metagenomes</taxon>
        <taxon>ecological metagenomes</taxon>
    </lineage>
</organism>
<evidence type="ECO:0000259" key="2">
    <source>
        <dbReference type="Pfam" id="PF14238"/>
    </source>
</evidence>
<evidence type="ECO:0000313" key="3">
    <source>
        <dbReference type="EMBL" id="GAI38211.1"/>
    </source>
</evidence>
<feature type="non-terminal residue" evidence="3">
    <location>
        <position position="196"/>
    </location>
</feature>
<keyword evidence="1" id="KW-1133">Transmembrane helix</keyword>
<proteinExistence type="predicted"/>
<comment type="caution">
    <text evidence="3">The sequence shown here is derived from an EMBL/GenBank/DDBJ whole genome shotgun (WGS) entry which is preliminary data.</text>
</comment>
<reference evidence="3" key="1">
    <citation type="journal article" date="2014" name="Front. Microbiol.">
        <title>High frequency of phylogenetically diverse reductive dehalogenase-homologous genes in deep subseafloor sedimentary metagenomes.</title>
        <authorList>
            <person name="Kawai M."/>
            <person name="Futagami T."/>
            <person name="Toyoda A."/>
            <person name="Takaki Y."/>
            <person name="Nishi S."/>
            <person name="Hori S."/>
            <person name="Arai W."/>
            <person name="Tsubouchi T."/>
            <person name="Morono Y."/>
            <person name="Uchiyama I."/>
            <person name="Ito T."/>
            <person name="Fujiyama A."/>
            <person name="Inagaki F."/>
            <person name="Takami H."/>
        </authorList>
    </citation>
    <scope>NUCLEOTIDE SEQUENCE</scope>
    <source>
        <strain evidence="3">Expedition CK06-06</strain>
    </source>
</reference>
<dbReference type="EMBL" id="BARV01032808">
    <property type="protein sequence ID" value="GAI38211.1"/>
    <property type="molecule type" value="Genomic_DNA"/>
</dbReference>
<gene>
    <name evidence="3" type="ORF">S06H3_51673</name>
</gene>
<keyword evidence="1" id="KW-0812">Transmembrane</keyword>
<keyword evidence="1" id="KW-0472">Membrane</keyword>
<feature type="transmembrane region" description="Helical" evidence="1">
    <location>
        <begin position="6"/>
        <end position="25"/>
    </location>
</feature>
<dbReference type="InterPro" id="IPR025641">
    <property type="entry name" value="DUF4340"/>
</dbReference>
<dbReference type="Pfam" id="PF14238">
    <property type="entry name" value="DUF4340"/>
    <property type="match status" value="1"/>
</dbReference>
<accession>X1P6W2</accession>
<sequence length="196" mass="22843">MKKYKYIIRMSIVIILLVFAIYLYYTKTHTTIRKELRDFAIEDTSMVSKIFMVDKSNAQVTLERKDGYWTVNNKYIARKDAIDMLLKTMERIDVKSPVSKSAHNICVKNLAVKSTKVEIYQGRKLVKTYFVGGPTQDQRGTYMLLDKSSKPFIMHIPGFSGYLSTRYFINEALWRSPAIFRYKFNEISSVTVENPS</sequence>
<evidence type="ECO:0000256" key="1">
    <source>
        <dbReference type="SAM" id="Phobius"/>
    </source>
</evidence>
<name>X1P6W2_9ZZZZ</name>
<feature type="domain" description="DUF4340" evidence="2">
    <location>
        <begin position="69"/>
        <end position="193"/>
    </location>
</feature>